<dbReference type="Proteomes" id="UP000291343">
    <property type="component" value="Unassembled WGS sequence"/>
</dbReference>
<reference evidence="1 2" key="1">
    <citation type="journal article" date="2017" name="Gigascience">
        <title>Genome sequence of the small brown planthopper, Laodelphax striatellus.</title>
        <authorList>
            <person name="Zhu J."/>
            <person name="Jiang F."/>
            <person name="Wang X."/>
            <person name="Yang P."/>
            <person name="Bao Y."/>
            <person name="Zhao W."/>
            <person name="Wang W."/>
            <person name="Lu H."/>
            <person name="Wang Q."/>
            <person name="Cui N."/>
            <person name="Li J."/>
            <person name="Chen X."/>
            <person name="Luo L."/>
            <person name="Yu J."/>
            <person name="Kang L."/>
            <person name="Cui F."/>
        </authorList>
    </citation>
    <scope>NUCLEOTIDE SEQUENCE [LARGE SCALE GENOMIC DNA]</scope>
    <source>
        <strain evidence="1">Lst14</strain>
    </source>
</reference>
<sequence>MFPCLVVSDGKRMKYLEPIAYLGRVSEQSTFIGTVRSVRKGGGDRESTVGAFNDGYCYGLGPAVRGPGDPLGLRRRQQRKRIEKVGEMRMCLLGPSSLLWLLALQLIIIGAPARASLTITRHLKGDLFSPPVQWRGQSLGRNRRSLAQQVSSSAPFNREIFQEMKEGAGGGVVG</sequence>
<dbReference type="InParanoid" id="A0A482X725"/>
<name>A0A482X725_LAOST</name>
<organism evidence="1 2">
    <name type="scientific">Laodelphax striatellus</name>
    <name type="common">Small brown planthopper</name>
    <name type="synonym">Delphax striatella</name>
    <dbReference type="NCBI Taxonomy" id="195883"/>
    <lineage>
        <taxon>Eukaryota</taxon>
        <taxon>Metazoa</taxon>
        <taxon>Ecdysozoa</taxon>
        <taxon>Arthropoda</taxon>
        <taxon>Hexapoda</taxon>
        <taxon>Insecta</taxon>
        <taxon>Pterygota</taxon>
        <taxon>Neoptera</taxon>
        <taxon>Paraneoptera</taxon>
        <taxon>Hemiptera</taxon>
        <taxon>Auchenorrhyncha</taxon>
        <taxon>Fulgoroidea</taxon>
        <taxon>Delphacidae</taxon>
        <taxon>Criomorphinae</taxon>
        <taxon>Laodelphax</taxon>
    </lineage>
</organism>
<evidence type="ECO:0000313" key="2">
    <source>
        <dbReference type="Proteomes" id="UP000291343"/>
    </source>
</evidence>
<protein>
    <submittedName>
        <fullName evidence="1">Uncharacterized protein</fullName>
    </submittedName>
</protein>
<accession>A0A482X725</accession>
<proteinExistence type="predicted"/>
<comment type="caution">
    <text evidence="1">The sequence shown here is derived from an EMBL/GenBank/DDBJ whole genome shotgun (WGS) entry which is preliminary data.</text>
</comment>
<keyword evidence="2" id="KW-1185">Reference proteome</keyword>
<evidence type="ECO:0000313" key="1">
    <source>
        <dbReference type="EMBL" id="RZF41492.1"/>
    </source>
</evidence>
<gene>
    <name evidence="1" type="ORF">LSTR_LSTR000206</name>
</gene>
<dbReference type="EMBL" id="QKKF02016774">
    <property type="protein sequence ID" value="RZF41492.1"/>
    <property type="molecule type" value="Genomic_DNA"/>
</dbReference>
<dbReference type="AlphaFoldDB" id="A0A482X725"/>